<gene>
    <name evidence="2" type="ORF">A3I92_01345</name>
</gene>
<dbReference type="EMBL" id="MGKS01000047">
    <property type="protein sequence ID" value="OGN30683.1"/>
    <property type="molecule type" value="Genomic_DNA"/>
</dbReference>
<evidence type="ECO:0000313" key="3">
    <source>
        <dbReference type="Proteomes" id="UP000177676"/>
    </source>
</evidence>
<dbReference type="Proteomes" id="UP000177676">
    <property type="component" value="Unassembled WGS sequence"/>
</dbReference>
<evidence type="ECO:0008006" key="4">
    <source>
        <dbReference type="Google" id="ProtNLM"/>
    </source>
</evidence>
<evidence type="ECO:0000313" key="2">
    <source>
        <dbReference type="EMBL" id="OGN30683.1"/>
    </source>
</evidence>
<accession>A0A1F8GZ33</accession>
<keyword evidence="1" id="KW-0472">Membrane</keyword>
<comment type="caution">
    <text evidence="2">The sequence shown here is derived from an EMBL/GenBank/DDBJ whole genome shotgun (WGS) entry which is preliminary data.</text>
</comment>
<sequence>MLETMKGNPGFTLVEVVIYSVLLGVFSTVILINLRSAQTNSSVLERASAAIISDLRRAQNLAIAGLTFQGQSVCGYGLHYLSPDSYLIYTGGEGACSSANRNYQSGTDLIFQTIKIVEGNVKFKSSFGDVFFEPPDPKTYLNNRFSLSEAPLVITVGFENQSCPSGCKTIAVFPSGKIDFN</sequence>
<keyword evidence="1" id="KW-0812">Transmembrane</keyword>
<proteinExistence type="predicted"/>
<name>A0A1F8GZ33_9BACT</name>
<organism evidence="2 3">
    <name type="scientific">Candidatus Yanofskybacteria bacterium RIFCSPLOWO2_02_FULL_43_10b</name>
    <dbReference type="NCBI Taxonomy" id="1802704"/>
    <lineage>
        <taxon>Bacteria</taxon>
        <taxon>Candidatus Yanofskyibacteriota</taxon>
    </lineage>
</organism>
<feature type="transmembrane region" description="Helical" evidence="1">
    <location>
        <begin position="12"/>
        <end position="34"/>
    </location>
</feature>
<reference evidence="2 3" key="1">
    <citation type="journal article" date="2016" name="Nat. Commun.">
        <title>Thousands of microbial genomes shed light on interconnected biogeochemical processes in an aquifer system.</title>
        <authorList>
            <person name="Anantharaman K."/>
            <person name="Brown C.T."/>
            <person name="Hug L.A."/>
            <person name="Sharon I."/>
            <person name="Castelle C.J."/>
            <person name="Probst A.J."/>
            <person name="Thomas B.C."/>
            <person name="Singh A."/>
            <person name="Wilkins M.J."/>
            <person name="Karaoz U."/>
            <person name="Brodie E.L."/>
            <person name="Williams K.H."/>
            <person name="Hubbard S.S."/>
            <person name="Banfield J.F."/>
        </authorList>
    </citation>
    <scope>NUCLEOTIDE SEQUENCE [LARGE SCALE GENOMIC DNA]</scope>
</reference>
<dbReference type="AlphaFoldDB" id="A0A1F8GZ33"/>
<protein>
    <recommendedName>
        <fullName evidence="4">General secretion pathway GspH domain-containing protein</fullName>
    </recommendedName>
</protein>
<keyword evidence="1" id="KW-1133">Transmembrane helix</keyword>
<evidence type="ECO:0000256" key="1">
    <source>
        <dbReference type="SAM" id="Phobius"/>
    </source>
</evidence>